<comment type="caution">
    <text evidence="3">The sequence shown here is derived from an EMBL/GenBank/DDBJ whole genome shotgun (WGS) entry which is preliminary data.</text>
</comment>
<feature type="domain" description="Lantibiotic dehydratase N-terminal" evidence="1">
    <location>
        <begin position="48"/>
        <end position="706"/>
    </location>
</feature>
<name>A0A9X6TGR6_BACTU</name>
<feature type="domain" description="Thiopeptide-type bacteriocin biosynthesis" evidence="2">
    <location>
        <begin position="783"/>
        <end position="1045"/>
    </location>
</feature>
<dbReference type="InterPro" id="IPR006827">
    <property type="entry name" value="Lant_deHydtase_N"/>
</dbReference>
<dbReference type="Proteomes" id="UP000220702">
    <property type="component" value="Unassembled WGS sequence"/>
</dbReference>
<evidence type="ECO:0000259" key="2">
    <source>
        <dbReference type="Pfam" id="PF14028"/>
    </source>
</evidence>
<accession>A0A9X6TGR6</accession>
<organism evidence="3 4">
    <name type="scientific">Bacillus thuringiensis</name>
    <dbReference type="NCBI Taxonomy" id="1428"/>
    <lineage>
        <taxon>Bacteria</taxon>
        <taxon>Bacillati</taxon>
        <taxon>Bacillota</taxon>
        <taxon>Bacilli</taxon>
        <taxon>Bacillales</taxon>
        <taxon>Bacillaceae</taxon>
        <taxon>Bacillus</taxon>
        <taxon>Bacillus cereus group</taxon>
    </lineage>
</organism>
<protein>
    <recommendedName>
        <fullName evidence="5">Thiopeptide-type bacteriocin biosynthesis domain-containing protein</fullName>
    </recommendedName>
</protein>
<dbReference type="Pfam" id="PF14028">
    <property type="entry name" value="Lant_dehydr_C"/>
    <property type="match status" value="1"/>
</dbReference>
<dbReference type="Pfam" id="PF04738">
    <property type="entry name" value="Lant_dehydr_N"/>
    <property type="match status" value="1"/>
</dbReference>
<dbReference type="NCBIfam" id="TIGR03891">
    <property type="entry name" value="thiopep_ocin"/>
    <property type="match status" value="1"/>
</dbReference>
<proteinExistence type="predicted"/>
<dbReference type="AlphaFoldDB" id="A0A9X6TGR6"/>
<evidence type="ECO:0000313" key="4">
    <source>
        <dbReference type="Proteomes" id="UP000220702"/>
    </source>
</evidence>
<evidence type="ECO:0000259" key="1">
    <source>
        <dbReference type="Pfam" id="PF04738"/>
    </source>
</evidence>
<reference evidence="3 4" key="1">
    <citation type="submission" date="2017-09" db="EMBL/GenBank/DDBJ databases">
        <title>Large-scale bioinformatics analysis of Bacillus genomes uncovers conserved roles of natural products in bacterial physiology.</title>
        <authorList>
            <consortium name="Agbiome Team Llc"/>
            <person name="Bleich R.M."/>
            <person name="Grubbs K.J."/>
            <person name="Santa Maria K.C."/>
            <person name="Allen S.E."/>
            <person name="Farag S."/>
            <person name="Shank E.A."/>
            <person name="Bowers A."/>
        </authorList>
    </citation>
    <scope>NUCLEOTIDE SEQUENCE [LARGE SCALE GENOMIC DNA]</scope>
    <source>
        <strain evidence="3 4">AFS089089</strain>
    </source>
</reference>
<dbReference type="RefSeq" id="WP_098902926.1">
    <property type="nucleotide sequence ID" value="NZ_NVNL01000141.1"/>
</dbReference>
<sequence length="1063" mass="123803">MKYLYTPLDFFLLRTPTYPIDNFKSIIDIESEEEILDYILNNVLSNEKIIEMLIVASPKLYEALLRLENNPDTKKKEQIILNLTKYLIRMSTRSTPFGLFSGVSMGDFDDKTDIQIDDINHFTKTARPDMAWLLGCIKQIESDIENVKCLKVMVNHLTVTSGLRANLLYSTQYGERSKATKKEVVSSSIKYNEVTQKVFDRAQEPILFSNLIDSIKSEYPNVQEETIKQFVWNLFKNEYLISELRPILTNGNPFEYVINKLSEKEALTKYYVQLTKLKEDIGIYNGLSLGEGKELLLNLFDKMRKIYEVDTPLQVDLSIKTKHSTISKSIQNELSKVADFLWVLTPKENINNELDHYRNDFLEKYGEYREISILELLNPDIGLGAPGGYLNPPSYKKVENPPVNQLNEFENYLLEEISKLSCSNNGDIREINIENKIYEKFKKKDMDLNTAAVSMELYFRIISESFSNIDNEEYQIQLVPNAGSDGAGKTFGRFNQMLNEENQEKLNKINQLEKSFYEDTIFAEMVYLPDYGRSANVTISNSIRDYELCIGTNSSKDKKHTLSMSDLVVGVYQGNFYIRSKSLNKRVIITTGHMLNIAGCHNICRLLKELSNHGMVHWKLPIFSWMTKMAFVPRINLGKVTIIPAMWNLNLNMLDINVKELKKDFELFKKQFHKWCEEYNVPRYIYLFDMDNRILIDTKNNLHVKIIQKEMSSSKGNKVQFYEMGNEICKEWIEGDTGTYISEVVVPFVKNSEVVEEKMKVHFNASHSIECDQVRTKALGSDWLYFRIYCNNNMEDEFIGRELQLICNNAVSEGLADKYFFMRYSDNKKHIRLRFNMLNKDNFPKLISYINTHCNQLKAKGIVSNVAIDVYEREVERYGGPELIGEAEDLFFLDSQFVQELIRLKENNLLNTSFENICIYSILDYLQGFGLTHEEQLKLMEAVVDYKEYLEDFRKGKKVLVNLCNKNNVIDFGITTDNSNLYELLAARKKQIKLYKEKIDDVEIQGKLFNVRENIILSLIHLHCNRLIGIDRVYEKKLNTLARHTLKALSYFYEQQNKILITH</sequence>
<gene>
    <name evidence="3" type="ORF">CON71_33665</name>
</gene>
<evidence type="ECO:0008006" key="5">
    <source>
        <dbReference type="Google" id="ProtNLM"/>
    </source>
</evidence>
<evidence type="ECO:0000313" key="3">
    <source>
        <dbReference type="EMBL" id="PEA85785.1"/>
    </source>
</evidence>
<dbReference type="EMBL" id="NVNL01000141">
    <property type="protein sequence ID" value="PEA85785.1"/>
    <property type="molecule type" value="Genomic_DNA"/>
</dbReference>
<dbReference type="InterPro" id="IPR023809">
    <property type="entry name" value="Thiopep_bacteriocin_synth_dom"/>
</dbReference>